<evidence type="ECO:0000313" key="3">
    <source>
        <dbReference type="Proteomes" id="UP000239480"/>
    </source>
</evidence>
<dbReference type="OrthoDB" id="7861868at2"/>
<name>A0A2T0RT59_9RHOB</name>
<reference evidence="2 3" key="1">
    <citation type="submission" date="2018-03" db="EMBL/GenBank/DDBJ databases">
        <title>Genomic Encyclopedia of Archaeal and Bacterial Type Strains, Phase II (KMG-II): from individual species to whole genera.</title>
        <authorList>
            <person name="Goeker M."/>
        </authorList>
    </citation>
    <scope>NUCLEOTIDE SEQUENCE [LARGE SCALE GENOMIC DNA]</scope>
    <source>
        <strain evidence="2 3">DSM 29328</strain>
    </source>
</reference>
<dbReference type="EMBL" id="PVTD01000003">
    <property type="protein sequence ID" value="PRY24332.1"/>
    <property type="molecule type" value="Genomic_DNA"/>
</dbReference>
<dbReference type="RefSeq" id="WP_106204710.1">
    <property type="nucleotide sequence ID" value="NZ_PVTD01000003.1"/>
</dbReference>
<keyword evidence="3" id="KW-1185">Reference proteome</keyword>
<sequence length="142" mass="15563">MTEDGVVAEVDRVIRSWQPDRRIYIRDHVLMAVALSVLATLVLFLLGNPDFWVGAVGACLAIAVRGGYLASEELGLRWDLSARAITATSGRSVALRDLDKVRTLGSAVQLITRDGNKQLIRYMADPAEVQRRIAETAGVSER</sequence>
<evidence type="ECO:0000313" key="2">
    <source>
        <dbReference type="EMBL" id="PRY24332.1"/>
    </source>
</evidence>
<proteinExistence type="predicted"/>
<feature type="transmembrane region" description="Helical" evidence="1">
    <location>
        <begin position="52"/>
        <end position="70"/>
    </location>
</feature>
<dbReference type="AlphaFoldDB" id="A0A2T0RT59"/>
<organism evidence="2 3">
    <name type="scientific">Aliiruegeria haliotis</name>
    <dbReference type="NCBI Taxonomy" id="1280846"/>
    <lineage>
        <taxon>Bacteria</taxon>
        <taxon>Pseudomonadati</taxon>
        <taxon>Pseudomonadota</taxon>
        <taxon>Alphaproteobacteria</taxon>
        <taxon>Rhodobacterales</taxon>
        <taxon>Roseobacteraceae</taxon>
        <taxon>Aliiruegeria</taxon>
    </lineage>
</organism>
<accession>A0A2T0RT59</accession>
<keyword evidence="1" id="KW-0812">Transmembrane</keyword>
<keyword evidence="1" id="KW-1133">Transmembrane helix</keyword>
<feature type="transmembrane region" description="Helical" evidence="1">
    <location>
        <begin position="29"/>
        <end position="46"/>
    </location>
</feature>
<protein>
    <recommendedName>
        <fullName evidence="4">PH (Pleckstrin Homology) domain-containing protein</fullName>
    </recommendedName>
</protein>
<evidence type="ECO:0000256" key="1">
    <source>
        <dbReference type="SAM" id="Phobius"/>
    </source>
</evidence>
<keyword evidence="1" id="KW-0472">Membrane</keyword>
<evidence type="ECO:0008006" key="4">
    <source>
        <dbReference type="Google" id="ProtNLM"/>
    </source>
</evidence>
<comment type="caution">
    <text evidence="2">The sequence shown here is derived from an EMBL/GenBank/DDBJ whole genome shotgun (WGS) entry which is preliminary data.</text>
</comment>
<dbReference type="Proteomes" id="UP000239480">
    <property type="component" value="Unassembled WGS sequence"/>
</dbReference>
<gene>
    <name evidence="2" type="ORF">CLV78_103198</name>
</gene>